<feature type="domain" description="DUF5666" evidence="2">
    <location>
        <begin position="113"/>
        <end position="173"/>
    </location>
</feature>
<evidence type="ECO:0000313" key="3">
    <source>
        <dbReference type="EMBL" id="ERJ18308.1"/>
    </source>
</evidence>
<evidence type="ECO:0000259" key="2">
    <source>
        <dbReference type="Pfam" id="PF18914"/>
    </source>
</evidence>
<feature type="signal peptide" evidence="1">
    <location>
        <begin position="1"/>
        <end position="29"/>
    </location>
</feature>
<dbReference type="eggNOG" id="COG4733">
    <property type="taxonomic scope" value="Bacteria"/>
</dbReference>
<feature type="domain" description="DUF5666" evidence="2">
    <location>
        <begin position="51"/>
        <end position="105"/>
    </location>
</feature>
<feature type="domain" description="DUF5666" evidence="2">
    <location>
        <begin position="335"/>
        <end position="397"/>
    </location>
</feature>
<feature type="chain" id="PRO_5004626883" evidence="1">
    <location>
        <begin position="30"/>
        <end position="490"/>
    </location>
</feature>
<keyword evidence="4" id="KW-1185">Reference proteome</keyword>
<evidence type="ECO:0000313" key="4">
    <source>
        <dbReference type="Proteomes" id="UP000006242"/>
    </source>
</evidence>
<accession>U2FVG9</accession>
<sequence>MTTSLNNAAHRATKIILLLASLFVLATFAGCSSGGSGDDRQAGIEGTGIVSGFGSVYIEGMEFETDDATILFVGEEVPESKLSVGDRVAVTGTLDADGRAHADRIVYLRTLDGPIESIETDGERGSLVALGQTVYFDGNTTFVNTPADELAAGDLIAVSGFTRPSNRVYAESIRQSETDFVPNNSTLEIEGPIDTIDGTRLTIGDQVIDFANADIRPSRAALTPGSRIEAFGSRDAARTDPLIASRINVQSLNEAPEGRQMLVGAEIDDYENLSDFVAGGWRIDAGDAERQGDDTTALAPGVRVSVRGVFENQRVRARTLWVEPRSNGMLQARLDAIDSDADTLTLFGRTIHVSAQTGYTDKSATNDRALRISTLSPGDILRVQLYMVQGKAVARRIVRVQTSEADDAAVAGHVTDTTRNGASTTLVVAGITAQLADATTTYHDADGNVIDPPTFFARVDAGTQVQLVGPQNGTQINIVRNARLLRADTY</sequence>
<dbReference type="InterPro" id="IPR043724">
    <property type="entry name" value="DUF5666"/>
</dbReference>
<evidence type="ECO:0000256" key="1">
    <source>
        <dbReference type="SAM" id="SignalP"/>
    </source>
</evidence>
<keyword evidence="1" id="KW-0732">Signal</keyword>
<dbReference type="RefSeq" id="WP_006913531.1">
    <property type="nucleotide sequence ID" value="NZ_AFNV02000020.1"/>
</dbReference>
<comment type="caution">
    <text evidence="3">The sequence shown here is derived from an EMBL/GenBank/DDBJ whole genome shotgun (WGS) entry which is preliminary data.</text>
</comment>
<name>U2FVG9_9GAMM</name>
<reference evidence="3 4" key="2">
    <citation type="journal article" date="2013" name="PLoS ONE">
        <title>INDIGO - INtegrated Data Warehouse of MIcrobial GenOmes with Examples from the Red Sea Extremophiles.</title>
        <authorList>
            <person name="Alam I."/>
            <person name="Antunes A."/>
            <person name="Kamau A.A."/>
            <person name="Ba Alawi W."/>
            <person name="Kalkatawi M."/>
            <person name="Stingl U."/>
            <person name="Bajic V.B."/>
        </authorList>
    </citation>
    <scope>NUCLEOTIDE SEQUENCE [LARGE SCALE GENOMIC DNA]</scope>
    <source>
        <strain evidence="3 4">E1L3A</strain>
    </source>
</reference>
<organism evidence="3 4">
    <name type="scientific">Salinisphaera shabanensis E1L3A</name>
    <dbReference type="NCBI Taxonomy" id="1033802"/>
    <lineage>
        <taxon>Bacteria</taxon>
        <taxon>Pseudomonadati</taxon>
        <taxon>Pseudomonadota</taxon>
        <taxon>Gammaproteobacteria</taxon>
        <taxon>Salinisphaerales</taxon>
        <taxon>Salinisphaeraceae</taxon>
        <taxon>Salinisphaera</taxon>
    </lineage>
</organism>
<gene>
    <name evidence="3" type="ORF">SSPSH_002753</name>
</gene>
<proteinExistence type="predicted"/>
<dbReference type="OrthoDB" id="5614223at2"/>
<dbReference type="STRING" id="1033802.SSPSH_002753"/>
<reference evidence="3 4" key="1">
    <citation type="journal article" date="2011" name="J. Bacteriol.">
        <title>Genome sequence of Salinisphaera shabanensis, a gammaproteobacterium from the harsh, variable environment of the brine-seawater interface of the Shaban Deep in the Red Sea.</title>
        <authorList>
            <person name="Antunes A."/>
            <person name="Alam I."/>
            <person name="Bajic V.B."/>
            <person name="Stingl U."/>
        </authorList>
    </citation>
    <scope>NUCLEOTIDE SEQUENCE [LARGE SCALE GENOMIC DNA]</scope>
    <source>
        <strain evidence="3 4">E1L3A</strain>
    </source>
</reference>
<dbReference type="AlphaFoldDB" id="U2FVG9"/>
<protein>
    <submittedName>
        <fullName evidence="3">Lipoprotein-like protein</fullName>
    </submittedName>
</protein>
<dbReference type="Proteomes" id="UP000006242">
    <property type="component" value="Unassembled WGS sequence"/>
</dbReference>
<dbReference type="EMBL" id="AFNV02000020">
    <property type="protein sequence ID" value="ERJ18308.1"/>
    <property type="molecule type" value="Genomic_DNA"/>
</dbReference>
<dbReference type="Pfam" id="PF18914">
    <property type="entry name" value="DUF5666"/>
    <property type="match status" value="3"/>
</dbReference>